<dbReference type="Proteomes" id="UP000486351">
    <property type="component" value="Unassembled WGS sequence"/>
</dbReference>
<keyword evidence="1" id="KW-1133">Transmembrane helix</keyword>
<evidence type="ECO:0000256" key="1">
    <source>
        <dbReference type="SAM" id="Phobius"/>
    </source>
</evidence>
<keyword evidence="1" id="KW-0812">Transmembrane</keyword>
<evidence type="ECO:0000313" key="3">
    <source>
        <dbReference type="Proteomes" id="UP000486351"/>
    </source>
</evidence>
<feature type="transmembrane region" description="Helical" evidence="1">
    <location>
        <begin position="12"/>
        <end position="32"/>
    </location>
</feature>
<keyword evidence="1" id="KW-0472">Membrane</keyword>
<sequence>MAKSAFMVDAGVLVLLLDSAFVVPILLGLTSWELGVLE</sequence>
<organism evidence="2 3">
    <name type="scientific">Phytophthora fragariae</name>
    <dbReference type="NCBI Taxonomy" id="53985"/>
    <lineage>
        <taxon>Eukaryota</taxon>
        <taxon>Sar</taxon>
        <taxon>Stramenopiles</taxon>
        <taxon>Oomycota</taxon>
        <taxon>Peronosporomycetes</taxon>
        <taxon>Peronosporales</taxon>
        <taxon>Peronosporaceae</taxon>
        <taxon>Phytophthora</taxon>
    </lineage>
</organism>
<dbReference type="EMBL" id="QXFY01006107">
    <property type="protein sequence ID" value="KAE9269808.1"/>
    <property type="molecule type" value="Genomic_DNA"/>
</dbReference>
<evidence type="ECO:0000313" key="2">
    <source>
        <dbReference type="EMBL" id="KAE9269808.1"/>
    </source>
</evidence>
<reference evidence="2 3" key="1">
    <citation type="submission" date="2018-09" db="EMBL/GenBank/DDBJ databases">
        <title>Genomic investigation of the strawberry pathogen Phytophthora fragariae indicates pathogenicity is determined by transcriptional variation in three key races.</title>
        <authorList>
            <person name="Adams T.M."/>
            <person name="Armitage A.D."/>
            <person name="Sobczyk M.K."/>
            <person name="Bates H.J."/>
            <person name="Dunwell J.M."/>
            <person name="Nellist C.F."/>
            <person name="Harrison R.J."/>
        </authorList>
    </citation>
    <scope>NUCLEOTIDE SEQUENCE [LARGE SCALE GENOMIC DNA]</scope>
    <source>
        <strain evidence="2 3">NOV-77</strain>
    </source>
</reference>
<accession>A0A6G0Q4N2</accession>
<proteinExistence type="predicted"/>
<comment type="caution">
    <text evidence="2">The sequence shown here is derived from an EMBL/GenBank/DDBJ whole genome shotgun (WGS) entry which is preliminary data.</text>
</comment>
<name>A0A6G0Q4N2_9STRA</name>
<protein>
    <submittedName>
        <fullName evidence="2">Uncharacterized protein</fullName>
    </submittedName>
</protein>
<dbReference type="AlphaFoldDB" id="A0A6G0Q4N2"/>
<gene>
    <name evidence="2" type="ORF">PF008_g30766</name>
</gene>